<keyword evidence="3" id="KW-1185">Reference proteome</keyword>
<dbReference type="EMBL" id="JBGFTU010000038">
    <property type="protein sequence ID" value="MEZ0167000.1"/>
    <property type="molecule type" value="Genomic_DNA"/>
</dbReference>
<organism evidence="2 3">
    <name type="scientific">Kineococcus halophytocola</name>
    <dbReference type="NCBI Taxonomy" id="3234027"/>
    <lineage>
        <taxon>Bacteria</taxon>
        <taxon>Bacillati</taxon>
        <taxon>Actinomycetota</taxon>
        <taxon>Actinomycetes</taxon>
        <taxon>Kineosporiales</taxon>
        <taxon>Kineosporiaceae</taxon>
        <taxon>Kineococcus</taxon>
    </lineage>
</organism>
<dbReference type="RefSeq" id="WP_370443206.1">
    <property type="nucleotide sequence ID" value="NZ_JBGFTU010000038.1"/>
</dbReference>
<gene>
    <name evidence="2" type="ORF">AB2L27_19780</name>
</gene>
<evidence type="ECO:0000313" key="3">
    <source>
        <dbReference type="Proteomes" id="UP001565927"/>
    </source>
</evidence>
<protein>
    <submittedName>
        <fullName evidence="2">Uncharacterized protein</fullName>
    </submittedName>
</protein>
<reference evidence="2 3" key="1">
    <citation type="submission" date="2024-07" db="EMBL/GenBank/DDBJ databases">
        <authorList>
            <person name="Thanompreechachai J."/>
            <person name="Duangmal K."/>
        </authorList>
    </citation>
    <scope>NUCLEOTIDE SEQUENCE [LARGE SCALE GENOMIC DNA]</scope>
    <source>
        <strain evidence="2 3">LSe6-4</strain>
    </source>
</reference>
<proteinExistence type="predicted"/>
<name>A0ABV4H991_9ACTN</name>
<comment type="caution">
    <text evidence="2">The sequence shown here is derived from an EMBL/GenBank/DDBJ whole genome shotgun (WGS) entry which is preliminary data.</text>
</comment>
<evidence type="ECO:0000313" key="2">
    <source>
        <dbReference type="EMBL" id="MEZ0167000.1"/>
    </source>
</evidence>
<accession>A0ABV4H991</accession>
<evidence type="ECO:0000256" key="1">
    <source>
        <dbReference type="SAM" id="MobiDB-lite"/>
    </source>
</evidence>
<feature type="region of interest" description="Disordered" evidence="1">
    <location>
        <begin position="77"/>
        <end position="96"/>
    </location>
</feature>
<dbReference type="Proteomes" id="UP001565927">
    <property type="component" value="Unassembled WGS sequence"/>
</dbReference>
<sequence length="96" mass="10877">MTVIADLTRQAIVAELTRYKRGDLAIEVWTAGHPRAHVGRVNHVDEQLLVLTDARSSLITLVLDHVIGWTFASAESTKEQQTPTPMRRAGRWFSRR</sequence>